<dbReference type="Gene3D" id="3.40.50.10240">
    <property type="entry name" value="Thiamin pyrophosphokinase, catalytic domain"/>
    <property type="match status" value="1"/>
</dbReference>
<evidence type="ECO:0000313" key="8">
    <source>
        <dbReference type="Proteomes" id="UP000654947"/>
    </source>
</evidence>
<evidence type="ECO:0000256" key="5">
    <source>
        <dbReference type="SAM" id="Phobius"/>
    </source>
</evidence>
<keyword evidence="5" id="KW-0472">Membrane</keyword>
<dbReference type="InterPro" id="IPR022215">
    <property type="entry name" value="SteA-like_C"/>
</dbReference>
<organism evidence="7 8">
    <name type="scientific">Nocardiopsis kunsanensis</name>
    <dbReference type="NCBI Taxonomy" id="141693"/>
    <lineage>
        <taxon>Bacteria</taxon>
        <taxon>Bacillati</taxon>
        <taxon>Actinomycetota</taxon>
        <taxon>Actinomycetes</taxon>
        <taxon>Streptosporangiales</taxon>
        <taxon>Nocardiopsidaceae</taxon>
        <taxon>Nocardiopsis</taxon>
    </lineage>
</organism>
<accession>A0A919CLH3</accession>
<keyword evidence="1" id="KW-0808">Transferase</keyword>
<dbReference type="GO" id="GO:0009229">
    <property type="term" value="P:thiamine diphosphate biosynthetic process"/>
    <property type="evidence" value="ECO:0007669"/>
    <property type="project" value="InterPro"/>
</dbReference>
<keyword evidence="3" id="KW-0418">Kinase</keyword>
<dbReference type="EMBL" id="BMXL01000031">
    <property type="protein sequence ID" value="GHD34674.1"/>
    <property type="molecule type" value="Genomic_DNA"/>
</dbReference>
<keyword evidence="8" id="KW-1185">Reference proteome</keyword>
<dbReference type="InterPro" id="IPR047795">
    <property type="entry name" value="Put_SteA-like"/>
</dbReference>
<protein>
    <submittedName>
        <fullName evidence="7">Thiamin pyrophosphokinase</fullName>
    </submittedName>
</protein>
<evidence type="ECO:0000256" key="2">
    <source>
        <dbReference type="ARBA" id="ARBA00022741"/>
    </source>
</evidence>
<keyword evidence="5" id="KW-0812">Transmembrane</keyword>
<dbReference type="AlphaFoldDB" id="A0A919CLH3"/>
<evidence type="ECO:0000259" key="6">
    <source>
        <dbReference type="Pfam" id="PF12555"/>
    </source>
</evidence>
<dbReference type="GO" id="GO:0016301">
    <property type="term" value="F:kinase activity"/>
    <property type="evidence" value="ECO:0007669"/>
    <property type="project" value="UniProtKB-KW"/>
</dbReference>
<dbReference type="SUPFAM" id="SSF63999">
    <property type="entry name" value="Thiamin pyrophosphokinase, catalytic domain"/>
    <property type="match status" value="1"/>
</dbReference>
<evidence type="ECO:0000256" key="1">
    <source>
        <dbReference type="ARBA" id="ARBA00022679"/>
    </source>
</evidence>
<gene>
    <name evidence="7" type="ORF">GCM10007147_40470</name>
</gene>
<feature type="transmembrane region" description="Helical" evidence="5">
    <location>
        <begin position="355"/>
        <end position="374"/>
    </location>
</feature>
<evidence type="ECO:0000256" key="4">
    <source>
        <dbReference type="ARBA" id="ARBA00022840"/>
    </source>
</evidence>
<proteinExistence type="predicted"/>
<reference evidence="7 8" key="1">
    <citation type="journal article" date="2014" name="Int. J. Syst. Evol. Microbiol.">
        <title>Complete genome sequence of Corynebacterium casei LMG S-19264T (=DSM 44701T), isolated from a smear-ripened cheese.</title>
        <authorList>
            <consortium name="US DOE Joint Genome Institute (JGI-PGF)"/>
            <person name="Walter F."/>
            <person name="Albersmeier A."/>
            <person name="Kalinowski J."/>
            <person name="Ruckert C."/>
        </authorList>
    </citation>
    <scope>NUCLEOTIDE SEQUENCE [LARGE SCALE GENOMIC DNA]</scope>
    <source>
        <strain evidence="7 8">KCTC 19473</strain>
    </source>
</reference>
<evidence type="ECO:0000313" key="7">
    <source>
        <dbReference type="EMBL" id="GHD34674.1"/>
    </source>
</evidence>
<name>A0A919CLH3_9ACTN</name>
<sequence>MKVSEAFSATVMRLRRTRTQASNGLVAPVRVDRRTKNLTKRLRPGDIAVIDHVDLDRVSAEALLSCGVSAVVNAAESISGRHPNQGPELLVAAGVPLIDGVAPEVLTLVREGEHLCLEGGSLYRGAELLVRGVRQDTVSVEAAMEAARAGLATQLEAFAANTTAYLQRERDLLLDGVGVPTVGTAMEGRHVLIVVRGYRYREELRALRPYIREFRPVIIGVDGGADAVLEAGFRPDVVVGDFDSVSDGALAGDAELVVHAYRDGRAPGLARATGLGYRAVVFPLTGTSEDVAMMLADGCGAALIVAVGTHATLEEFLDKGRAGMAGTFLTRLRAGGKLVDAGAVIRLHRPRVSPWSLAGLVAACLLTIVVAAVVSPAGREQLAFLAMHWDTFSYWLTGLFT</sequence>
<keyword evidence="2" id="KW-0547">Nucleotide-binding</keyword>
<feature type="domain" description="SteA-like C-terminal" evidence="6">
    <location>
        <begin position="343"/>
        <end position="392"/>
    </location>
</feature>
<dbReference type="InterPro" id="IPR036759">
    <property type="entry name" value="TPK_catalytic_sf"/>
</dbReference>
<dbReference type="GO" id="GO:0004788">
    <property type="term" value="F:thiamine diphosphokinase activity"/>
    <property type="evidence" value="ECO:0007669"/>
    <property type="project" value="InterPro"/>
</dbReference>
<keyword evidence="4" id="KW-0067">ATP-binding</keyword>
<comment type="caution">
    <text evidence="7">The sequence shown here is derived from an EMBL/GenBank/DDBJ whole genome shotgun (WGS) entry which is preliminary data.</text>
</comment>
<dbReference type="Proteomes" id="UP000654947">
    <property type="component" value="Unassembled WGS sequence"/>
</dbReference>
<dbReference type="NCBIfam" id="NF040608">
    <property type="entry name" value="division_SteA"/>
    <property type="match status" value="1"/>
</dbReference>
<evidence type="ECO:0000256" key="3">
    <source>
        <dbReference type="ARBA" id="ARBA00022777"/>
    </source>
</evidence>
<keyword evidence="5" id="KW-1133">Transmembrane helix</keyword>
<dbReference type="Pfam" id="PF12555">
    <property type="entry name" value="SteA-like_C"/>
    <property type="match status" value="1"/>
</dbReference>
<dbReference type="GO" id="GO:0005524">
    <property type="term" value="F:ATP binding"/>
    <property type="evidence" value="ECO:0007669"/>
    <property type="project" value="UniProtKB-KW"/>
</dbReference>